<proteinExistence type="predicted"/>
<gene>
    <name evidence="2" type="ORF">FloV-SA2_00310</name>
</gene>
<sequence>MNNQHGGSSFSSGFSSPFRRLTEEERNQRNREIDQRNEQKKRDREERAERKEQKKRKKQENRQRARDEKVKRKREKQEDRERVKEEKRQTKKLKRDEKLKRKTQKLEERSRQREENRQHRQQVRDERRLAREEKRAKRREKKAARLLKKKLKREARQKRREERNERLKARMGRFYPKTIDLKKPATSIGGILVNSILYSLYSLAGSLIYYPSMFINMPDSTLERTLPKSDLCKSMGFSERTCKKKIKCLVSNCSFLDDPVGYQLDRKTKPRCERKVTGKELTSQLGGKITRKNKKKVKPLHNWKKYIPDKVKGKLKKLYVLHVLNENNNITRKPKKSKKDKSYKNKKKIKGGNACGGCGCCSSCNPQEPPMNMNGNNAAPTKGKDENNNVNKETCSNIKQKVLCYDRKTPEYDPSSMFKKCGKDLLKYNKQMQVLLSGLKVQKGGSSNEEPQKNDNTMNIDEKEMQEITSDFMINHLKPEHIFKFAISIRILEEIFVNDENTNNTNNAANLEIDDVEITFPWKTKDPNMCLSDRLSCMKNHIMRDSIDLNITDEKKKEMYEKCFVCKNCTLRNTAKKAWGKLINNMFVGNKTQQLVDAITIIYNMLQRDFVNFSYMTPDQYYLTTLLSLQLSEYSLNLDTLDCTFNINDINYPLKDLIVGIPKIEIIRTENLNVIKPELKKNYIFLKGLNLHKNINNTYYKSVLKRFFEISPTYNNERLHYLKNIAFNNYKLLYVKNNTNILSNLYKNKINTSDIKTFTLFRMDNDVSNMLVSLLRDESKHQELSKLLKAVLTNKYEYLLDKSNFDPSLDPNEEEQNIENDGIVKVIQNEFNSTAGSELKEKINEIIQSSAMQNMLLQKKPEDMKDNEILSESDIQKCDKLIDEALELSLSNSEYDAIEEIKRFRTKDDVLEVLNLKKKLNEKIPENVAT</sequence>
<organism evidence="2">
    <name type="scientific">Florenciella sp. virus SA2</name>
    <dbReference type="NCBI Taxonomy" id="3240092"/>
    <lineage>
        <taxon>Viruses</taxon>
    </lineage>
</organism>
<feature type="compositionally biased region" description="Basic residues" evidence="1">
    <location>
        <begin position="136"/>
        <end position="158"/>
    </location>
</feature>
<reference evidence="2" key="1">
    <citation type="submission" date="2024-03" db="EMBL/GenBank/DDBJ databases">
        <title>Eukaryotic viruses encode the ribosomal protein eL40.</title>
        <authorList>
            <person name="Thomy J."/>
            <person name="Schvarcz C.R."/>
            <person name="McBeain K.A."/>
            <person name="Edwards K.F."/>
            <person name="Steward G.F."/>
        </authorList>
    </citation>
    <scope>NUCLEOTIDE SEQUENCE</scope>
    <source>
        <strain evidence="2">FloV-SA2</strain>
    </source>
</reference>
<evidence type="ECO:0000313" key="2">
    <source>
        <dbReference type="EMBL" id="XDO02129.1"/>
    </source>
</evidence>
<dbReference type="EMBL" id="PP542043">
    <property type="protein sequence ID" value="XDO02129.1"/>
    <property type="molecule type" value="Genomic_DNA"/>
</dbReference>
<name>A0AB39J737_9VIRU</name>
<feature type="region of interest" description="Disordered" evidence="1">
    <location>
        <begin position="1"/>
        <end position="166"/>
    </location>
</feature>
<feature type="compositionally biased region" description="Basic and acidic residues" evidence="1">
    <location>
        <begin position="20"/>
        <end position="52"/>
    </location>
</feature>
<feature type="compositionally biased region" description="Low complexity" evidence="1">
    <location>
        <begin position="1"/>
        <end position="16"/>
    </location>
</feature>
<protein>
    <submittedName>
        <fullName evidence="2">Uncharacterized protein</fullName>
    </submittedName>
</protein>
<accession>A0AB39J737</accession>
<evidence type="ECO:0000256" key="1">
    <source>
        <dbReference type="SAM" id="MobiDB-lite"/>
    </source>
</evidence>
<feature type="compositionally biased region" description="Basic and acidic residues" evidence="1">
    <location>
        <begin position="60"/>
        <end position="135"/>
    </location>
</feature>